<dbReference type="Gene3D" id="2.20.70.150">
    <property type="match status" value="1"/>
</dbReference>
<dbReference type="InterPro" id="IPR047142">
    <property type="entry name" value="OryJ/VirC-like"/>
</dbReference>
<organism evidence="2 3">
    <name type="scientific">Ceriporiopsis subvermispora (strain B)</name>
    <name type="common">White-rot fungus</name>
    <name type="synonym">Gelatoporia subvermispora</name>
    <dbReference type="NCBI Taxonomy" id="914234"/>
    <lineage>
        <taxon>Eukaryota</taxon>
        <taxon>Fungi</taxon>
        <taxon>Dikarya</taxon>
        <taxon>Basidiomycota</taxon>
        <taxon>Agaricomycotina</taxon>
        <taxon>Agaricomycetes</taxon>
        <taxon>Polyporales</taxon>
        <taxon>Gelatoporiaceae</taxon>
        <taxon>Gelatoporia</taxon>
    </lineage>
</organism>
<dbReference type="PANTHER" id="PTHR36156:SF2">
    <property type="entry name" value="CUPIN TYPE-2 DOMAIN-CONTAINING PROTEIN"/>
    <property type="match status" value="1"/>
</dbReference>
<name>M2QY54_CERS8</name>
<reference evidence="2 3" key="1">
    <citation type="journal article" date="2012" name="Proc. Natl. Acad. Sci. U.S.A.">
        <title>Comparative genomics of Ceriporiopsis subvermispora and Phanerochaete chrysosporium provide insight into selective ligninolysis.</title>
        <authorList>
            <person name="Fernandez-Fueyo E."/>
            <person name="Ruiz-Duenas F.J."/>
            <person name="Ferreira P."/>
            <person name="Floudas D."/>
            <person name="Hibbett D.S."/>
            <person name="Canessa P."/>
            <person name="Larrondo L.F."/>
            <person name="James T.Y."/>
            <person name="Seelenfreund D."/>
            <person name="Lobos S."/>
            <person name="Polanco R."/>
            <person name="Tello M."/>
            <person name="Honda Y."/>
            <person name="Watanabe T."/>
            <person name="Watanabe T."/>
            <person name="Ryu J.S."/>
            <person name="Kubicek C.P."/>
            <person name="Schmoll M."/>
            <person name="Gaskell J."/>
            <person name="Hammel K.E."/>
            <person name="St John F.J."/>
            <person name="Vanden Wymelenberg A."/>
            <person name="Sabat G."/>
            <person name="Splinter BonDurant S."/>
            <person name="Syed K."/>
            <person name="Yadav J.S."/>
            <person name="Doddapaneni H."/>
            <person name="Subramanian V."/>
            <person name="Lavin J.L."/>
            <person name="Oguiza J.A."/>
            <person name="Perez G."/>
            <person name="Pisabarro A.G."/>
            <person name="Ramirez L."/>
            <person name="Santoyo F."/>
            <person name="Master E."/>
            <person name="Coutinho P.M."/>
            <person name="Henrissat B."/>
            <person name="Lombard V."/>
            <person name="Magnuson J.K."/>
            <person name="Kuees U."/>
            <person name="Hori C."/>
            <person name="Igarashi K."/>
            <person name="Samejima M."/>
            <person name="Held B.W."/>
            <person name="Barry K.W."/>
            <person name="LaButti K.M."/>
            <person name="Lapidus A."/>
            <person name="Lindquist E.A."/>
            <person name="Lucas S.M."/>
            <person name="Riley R."/>
            <person name="Salamov A.A."/>
            <person name="Hoffmeister D."/>
            <person name="Schwenk D."/>
            <person name="Hadar Y."/>
            <person name="Yarden O."/>
            <person name="de Vries R.P."/>
            <person name="Wiebenga A."/>
            <person name="Stenlid J."/>
            <person name="Eastwood D."/>
            <person name="Grigoriev I.V."/>
            <person name="Berka R.M."/>
            <person name="Blanchette R.A."/>
            <person name="Kersten P."/>
            <person name="Martinez A.T."/>
            <person name="Vicuna R."/>
            <person name="Cullen D."/>
        </authorList>
    </citation>
    <scope>NUCLEOTIDE SEQUENCE [LARGE SCALE GENOMIC DNA]</scope>
    <source>
        <strain evidence="2 3">B</strain>
    </source>
</reference>
<dbReference type="Proteomes" id="UP000016930">
    <property type="component" value="Unassembled WGS sequence"/>
</dbReference>
<dbReference type="Gene3D" id="2.60.120.10">
    <property type="entry name" value="Jelly Rolls"/>
    <property type="match status" value="1"/>
</dbReference>
<feature type="compositionally biased region" description="Polar residues" evidence="1">
    <location>
        <begin position="41"/>
        <end position="67"/>
    </location>
</feature>
<accession>M2QY54</accession>
<dbReference type="CDD" id="cd02231">
    <property type="entry name" value="cupin_BLL6423-like"/>
    <property type="match status" value="1"/>
</dbReference>
<dbReference type="InterPro" id="IPR011051">
    <property type="entry name" value="RmlC_Cupin_sf"/>
</dbReference>
<feature type="region of interest" description="Disordered" evidence="1">
    <location>
        <begin position="28"/>
        <end position="69"/>
    </location>
</feature>
<proteinExistence type="predicted"/>
<dbReference type="SUPFAM" id="SSF51182">
    <property type="entry name" value="RmlC-like cupins"/>
    <property type="match status" value="1"/>
</dbReference>
<dbReference type="EMBL" id="KB445791">
    <property type="protein sequence ID" value="EMD42068.1"/>
    <property type="molecule type" value="Genomic_DNA"/>
</dbReference>
<dbReference type="STRING" id="914234.M2QY54"/>
<gene>
    <name evidence="2" type="ORF">CERSUDRAFT_79675</name>
</gene>
<sequence length="171" mass="18400">MTSPLPAVRRLVTGHTEAGVPIFQTEDTLLPKPADGWPGVNSETPWNTHATPTNDNNESTDGNSKTPNGDFGLVMKDGTSLRYTDLAPGASIAMHRTSSLDYNILVSGKLLVTLDGGVQRLLETPGDLVIQRGTIHSWNNPGPDWTRWATVVVDAKPVVVGGKTLEAEMRM</sequence>
<evidence type="ECO:0000313" key="3">
    <source>
        <dbReference type="Proteomes" id="UP000016930"/>
    </source>
</evidence>
<protein>
    <recommendedName>
        <fullName evidence="4">Cupin 2 conserved barrel domain-containing protein</fullName>
    </recommendedName>
</protein>
<dbReference type="OrthoDB" id="5840532at2759"/>
<evidence type="ECO:0008006" key="4">
    <source>
        <dbReference type="Google" id="ProtNLM"/>
    </source>
</evidence>
<dbReference type="InterPro" id="IPR014710">
    <property type="entry name" value="RmlC-like_jellyroll"/>
</dbReference>
<dbReference type="PANTHER" id="PTHR36156">
    <property type="entry name" value="SLR2101 PROTEIN"/>
    <property type="match status" value="1"/>
</dbReference>
<keyword evidence="3" id="KW-1185">Reference proteome</keyword>
<dbReference type="HOGENOM" id="CLU_096188_2_2_1"/>
<evidence type="ECO:0000256" key="1">
    <source>
        <dbReference type="SAM" id="MobiDB-lite"/>
    </source>
</evidence>
<evidence type="ECO:0000313" key="2">
    <source>
        <dbReference type="EMBL" id="EMD42068.1"/>
    </source>
</evidence>
<dbReference type="AlphaFoldDB" id="M2QY54"/>